<organism evidence="3 5">
    <name type="scientific">Volvox reticuliferus</name>
    <dbReference type="NCBI Taxonomy" id="1737510"/>
    <lineage>
        <taxon>Eukaryota</taxon>
        <taxon>Viridiplantae</taxon>
        <taxon>Chlorophyta</taxon>
        <taxon>core chlorophytes</taxon>
        <taxon>Chlorophyceae</taxon>
        <taxon>CS clade</taxon>
        <taxon>Chlamydomonadales</taxon>
        <taxon>Volvocaceae</taxon>
        <taxon>Volvox</taxon>
    </lineage>
</organism>
<comment type="similarity">
    <text evidence="1">Belongs to the AHA1 family.</text>
</comment>
<evidence type="ECO:0000256" key="1">
    <source>
        <dbReference type="ARBA" id="ARBA00006817"/>
    </source>
</evidence>
<dbReference type="GO" id="GO:0006457">
    <property type="term" value="P:protein folding"/>
    <property type="evidence" value="ECO:0007669"/>
    <property type="project" value="TreeGrafter"/>
</dbReference>
<dbReference type="Pfam" id="PF09229">
    <property type="entry name" value="Aha1_N"/>
    <property type="match status" value="1"/>
</dbReference>
<gene>
    <name evidence="3" type="ORF">Vretifemale_5564</name>
    <name evidence="4" type="ORF">Vretimale_5509</name>
</gene>
<protein>
    <recommendedName>
        <fullName evidence="2">Activator of Hsp90 ATPase AHSA1-like N-terminal domain-containing protein</fullName>
    </recommendedName>
</protein>
<dbReference type="Gene3D" id="3.15.10.20">
    <property type="entry name" value="Activator of Hsp90 ATPase Aha1, N-terminal domain"/>
    <property type="match status" value="1"/>
</dbReference>
<dbReference type="GO" id="GO:0005829">
    <property type="term" value="C:cytosol"/>
    <property type="evidence" value="ECO:0007669"/>
    <property type="project" value="TreeGrafter"/>
</dbReference>
<comment type="caution">
    <text evidence="3">The sequence shown here is derived from an EMBL/GenBank/DDBJ whole genome shotgun (WGS) entry which is preliminary data.</text>
</comment>
<evidence type="ECO:0000259" key="2">
    <source>
        <dbReference type="SMART" id="SM01000"/>
    </source>
</evidence>
<dbReference type="SMART" id="SM01000">
    <property type="entry name" value="Aha1_N"/>
    <property type="match status" value="1"/>
</dbReference>
<dbReference type="PANTHER" id="PTHR13009">
    <property type="entry name" value="HEAT SHOCK PROTEIN 90 HSP90 CO-CHAPERONE AHA-1"/>
    <property type="match status" value="1"/>
</dbReference>
<evidence type="ECO:0000313" key="4">
    <source>
        <dbReference type="EMBL" id="GIM00646.1"/>
    </source>
</evidence>
<dbReference type="EMBL" id="BNCQ01000008">
    <property type="protein sequence ID" value="GIM00646.1"/>
    <property type="molecule type" value="Genomic_DNA"/>
</dbReference>
<dbReference type="GO" id="GO:0051087">
    <property type="term" value="F:protein-folding chaperone binding"/>
    <property type="evidence" value="ECO:0007669"/>
    <property type="project" value="InterPro"/>
</dbReference>
<proteinExistence type="inferred from homology"/>
<dbReference type="InterPro" id="IPR015310">
    <property type="entry name" value="AHSA1-like_N"/>
</dbReference>
<sequence>MLVHITSLLRSIVSAPWFIFRPLLVHGRGPTSLTPSARAKARALANKSSTARSPQPKQTKQNIIRMEAANGTNGTAPIMSYEEKSKLEEQATAKGELSYSYWAGKGGGNVPLPEPRKLTEQEKAELERQASASAASAWNAAGTFEERGATPWAKSRLTELILKRELPGGDVTMVDVNSCEGEANIFIVRGKKRCGFDFELQLAWKATPRPEAIEIRGHCKVLNFSSDDPDDLEVQPEVSHRQPDRAADEAAALARVKTVLQSELVKILGQLLEELKAR</sequence>
<dbReference type="AlphaFoldDB" id="A0A8J4C5J4"/>
<dbReference type="EMBL" id="BNCP01000008">
    <property type="protein sequence ID" value="GIL75935.1"/>
    <property type="molecule type" value="Genomic_DNA"/>
</dbReference>
<evidence type="ECO:0000313" key="5">
    <source>
        <dbReference type="Proteomes" id="UP000747110"/>
    </source>
</evidence>
<dbReference type="Proteomes" id="UP000747110">
    <property type="component" value="Unassembled WGS sequence"/>
</dbReference>
<dbReference type="Proteomes" id="UP000722791">
    <property type="component" value="Unassembled WGS sequence"/>
</dbReference>
<feature type="domain" description="Activator of Hsp90 ATPase AHSA1-like N-terminal" evidence="2">
    <location>
        <begin position="146"/>
        <end position="278"/>
    </location>
</feature>
<name>A0A8J4C5J4_9CHLO</name>
<dbReference type="PANTHER" id="PTHR13009:SF22">
    <property type="entry name" value="LD43819P"/>
    <property type="match status" value="1"/>
</dbReference>
<dbReference type="InterPro" id="IPR036338">
    <property type="entry name" value="Aha1"/>
</dbReference>
<reference evidence="3" key="1">
    <citation type="journal article" date="2021" name="Proc. Natl. Acad. Sci. U.S.A.">
        <title>Three genomes in the algal genus Volvox reveal the fate of a haploid sex-determining region after a transition to homothallism.</title>
        <authorList>
            <person name="Yamamoto K."/>
            <person name="Hamaji T."/>
            <person name="Kawai-Toyooka H."/>
            <person name="Matsuzaki R."/>
            <person name="Takahashi F."/>
            <person name="Nishimura Y."/>
            <person name="Kawachi M."/>
            <person name="Noguchi H."/>
            <person name="Minakuchi Y."/>
            <person name="Umen J.G."/>
            <person name="Toyoda A."/>
            <person name="Nozaki H."/>
        </authorList>
    </citation>
    <scope>NUCLEOTIDE SEQUENCE</scope>
    <source>
        <strain evidence="4">NIES-3785</strain>
        <strain evidence="3">NIES-3786</strain>
    </source>
</reference>
<dbReference type="GO" id="GO:0001671">
    <property type="term" value="F:ATPase activator activity"/>
    <property type="evidence" value="ECO:0007669"/>
    <property type="project" value="InterPro"/>
</dbReference>
<keyword evidence="5" id="KW-1185">Reference proteome</keyword>
<dbReference type="OrthoDB" id="190375at2759"/>
<evidence type="ECO:0000313" key="3">
    <source>
        <dbReference type="EMBL" id="GIL75935.1"/>
    </source>
</evidence>
<dbReference type="SUPFAM" id="SSF103111">
    <property type="entry name" value="Activator of Hsp90 ATPase, Aha1"/>
    <property type="match status" value="1"/>
</dbReference>
<accession>A0A8J4C5J4</accession>